<evidence type="ECO:0000313" key="11">
    <source>
        <dbReference type="Proteomes" id="UP000249340"/>
    </source>
</evidence>
<keyword evidence="4 8" id="KW-0812">Transmembrane</keyword>
<evidence type="ECO:0000259" key="9">
    <source>
        <dbReference type="PROSITE" id="PS50850"/>
    </source>
</evidence>
<feature type="transmembrane region" description="Helical" evidence="8">
    <location>
        <begin position="271"/>
        <end position="293"/>
    </location>
</feature>
<keyword evidence="5 8" id="KW-1133">Transmembrane helix</keyword>
<evidence type="ECO:0000256" key="5">
    <source>
        <dbReference type="ARBA" id="ARBA00022989"/>
    </source>
</evidence>
<feature type="compositionally biased region" description="Polar residues" evidence="7">
    <location>
        <begin position="1"/>
        <end position="12"/>
    </location>
</feature>
<evidence type="ECO:0000256" key="1">
    <source>
        <dbReference type="ARBA" id="ARBA00004651"/>
    </source>
</evidence>
<proteinExistence type="predicted"/>
<evidence type="ECO:0000256" key="4">
    <source>
        <dbReference type="ARBA" id="ARBA00022692"/>
    </source>
</evidence>
<dbReference type="InterPro" id="IPR010290">
    <property type="entry name" value="TM_effector"/>
</dbReference>
<keyword evidence="6 8" id="KW-0472">Membrane</keyword>
<dbReference type="InterPro" id="IPR020846">
    <property type="entry name" value="MFS_dom"/>
</dbReference>
<keyword evidence="11" id="KW-1185">Reference proteome</keyword>
<feature type="domain" description="Major facilitator superfamily (MFS) profile" evidence="9">
    <location>
        <begin position="238"/>
        <end position="434"/>
    </location>
</feature>
<feature type="transmembrane region" description="Helical" evidence="8">
    <location>
        <begin position="124"/>
        <end position="145"/>
    </location>
</feature>
<feature type="transmembrane region" description="Helical" evidence="8">
    <location>
        <begin position="372"/>
        <end position="392"/>
    </location>
</feature>
<accession>A0A345T409</accession>
<feature type="transmembrane region" description="Helical" evidence="8">
    <location>
        <begin position="30"/>
        <end position="54"/>
    </location>
</feature>
<organism evidence="10 11">
    <name type="scientific">Peterkaempfera bronchialis</name>
    <dbReference type="NCBI Taxonomy" id="2126346"/>
    <lineage>
        <taxon>Bacteria</taxon>
        <taxon>Bacillati</taxon>
        <taxon>Actinomycetota</taxon>
        <taxon>Actinomycetes</taxon>
        <taxon>Kitasatosporales</taxon>
        <taxon>Streptomycetaceae</taxon>
        <taxon>Peterkaempfera</taxon>
    </lineage>
</organism>
<evidence type="ECO:0000256" key="8">
    <source>
        <dbReference type="SAM" id="Phobius"/>
    </source>
</evidence>
<feature type="transmembrane region" description="Helical" evidence="8">
    <location>
        <begin position="66"/>
        <end position="86"/>
    </location>
</feature>
<dbReference type="Proteomes" id="UP000249340">
    <property type="component" value="Chromosome"/>
</dbReference>
<dbReference type="PANTHER" id="PTHR23513:SF6">
    <property type="entry name" value="MAJOR FACILITATOR SUPERFAMILY ASSOCIATED DOMAIN-CONTAINING PROTEIN"/>
    <property type="match status" value="1"/>
</dbReference>
<comment type="subcellular location">
    <subcellularLocation>
        <location evidence="1">Cell membrane</location>
        <topology evidence="1">Multi-pass membrane protein</topology>
    </subcellularLocation>
</comment>
<dbReference type="EMBL" id="CP031264">
    <property type="protein sequence ID" value="AXI80714.1"/>
    <property type="molecule type" value="Genomic_DNA"/>
</dbReference>
<dbReference type="CDD" id="cd06173">
    <property type="entry name" value="MFS_MefA_like"/>
    <property type="match status" value="1"/>
</dbReference>
<dbReference type="Pfam" id="PF05977">
    <property type="entry name" value="MFS_3"/>
    <property type="match status" value="1"/>
</dbReference>
<dbReference type="GO" id="GO:0022857">
    <property type="term" value="F:transmembrane transporter activity"/>
    <property type="evidence" value="ECO:0007669"/>
    <property type="project" value="InterPro"/>
</dbReference>
<reference evidence="11" key="1">
    <citation type="submission" date="2018-07" db="EMBL/GenBank/DDBJ databases">
        <title>Streptacidiphilus bronchialis DSM 106435 chromosome.</title>
        <authorList>
            <person name="Batra D."/>
            <person name="Gulvik C.A."/>
        </authorList>
    </citation>
    <scope>NUCLEOTIDE SEQUENCE [LARGE SCALE GENOMIC DNA]</scope>
    <source>
        <strain evidence="11">DSM 106435</strain>
    </source>
</reference>
<dbReference type="KEGG" id="stri:C7M71_028360"/>
<evidence type="ECO:0000313" key="10">
    <source>
        <dbReference type="EMBL" id="AXI80714.1"/>
    </source>
</evidence>
<name>A0A345T409_9ACTN</name>
<keyword evidence="2" id="KW-0813">Transport</keyword>
<dbReference type="OrthoDB" id="9815525at2"/>
<protein>
    <submittedName>
        <fullName evidence="10">MFS transporter</fullName>
    </submittedName>
</protein>
<dbReference type="GO" id="GO:0005886">
    <property type="term" value="C:plasma membrane"/>
    <property type="evidence" value="ECO:0007669"/>
    <property type="project" value="UniProtKB-SubCell"/>
</dbReference>
<keyword evidence="3" id="KW-1003">Cell membrane</keyword>
<dbReference type="InterPro" id="IPR036259">
    <property type="entry name" value="MFS_trans_sf"/>
</dbReference>
<feature type="transmembrane region" description="Helical" evidence="8">
    <location>
        <begin position="305"/>
        <end position="323"/>
    </location>
</feature>
<evidence type="ECO:0000256" key="6">
    <source>
        <dbReference type="ARBA" id="ARBA00023136"/>
    </source>
</evidence>
<sequence length="434" mass="44895">MSEEVAQTTVQSRPPGDQDDAAVRRSDFRLLWTGETVSALGTGISGVAISLIAVSTLQASTFMVGLVRAATWLPWLLIGLPAGVWIDRLSRRRTMLTCDVVALLLLLSVPVAAAAGVLGIAQVVAVALGVGASSVFFTAAYQAYLPTLVPKEGLSAANAKLQSSNQVAGVAGPGAGGLISQSIGAAGGMLADAASFAVSAVCLMRIRTPEVRPTGERPRRNLRAEIAEGVHFVVRDPYLRVLTVAGAVDNLTWTSSMTLYVVYLVRDLHVAPGLVGVLTAADSLGGILGALLVTRVACRFGTAHGMLLAALGTAPFTLLIPMAGPGPRLCLFALGLMVAGAGMAVCNVLSSGFRQAYVPQYILGRVFASTRVLQFGIIPVAAVLGGTLGTVLGVRHSLWLTLVVGVLAKSLRLLGPIRTQRDLPTSLPSPAAVH</sequence>
<dbReference type="SUPFAM" id="SSF103473">
    <property type="entry name" value="MFS general substrate transporter"/>
    <property type="match status" value="1"/>
</dbReference>
<evidence type="ECO:0000256" key="2">
    <source>
        <dbReference type="ARBA" id="ARBA00022448"/>
    </source>
</evidence>
<feature type="region of interest" description="Disordered" evidence="7">
    <location>
        <begin position="1"/>
        <end position="21"/>
    </location>
</feature>
<dbReference type="RefSeq" id="WP_111491223.1">
    <property type="nucleotide sequence ID" value="NZ_CP031264.1"/>
</dbReference>
<dbReference type="AlphaFoldDB" id="A0A345T409"/>
<dbReference type="PANTHER" id="PTHR23513">
    <property type="entry name" value="INTEGRAL MEMBRANE EFFLUX PROTEIN-RELATED"/>
    <property type="match status" value="1"/>
</dbReference>
<dbReference type="PROSITE" id="PS50850">
    <property type="entry name" value="MFS"/>
    <property type="match status" value="1"/>
</dbReference>
<feature type="transmembrane region" description="Helical" evidence="8">
    <location>
        <begin position="329"/>
        <end position="351"/>
    </location>
</feature>
<evidence type="ECO:0000256" key="7">
    <source>
        <dbReference type="SAM" id="MobiDB-lite"/>
    </source>
</evidence>
<dbReference type="Gene3D" id="1.20.1250.20">
    <property type="entry name" value="MFS general substrate transporter like domains"/>
    <property type="match status" value="1"/>
</dbReference>
<feature type="transmembrane region" description="Helical" evidence="8">
    <location>
        <begin position="98"/>
        <end position="118"/>
    </location>
</feature>
<evidence type="ECO:0000256" key="3">
    <source>
        <dbReference type="ARBA" id="ARBA00022475"/>
    </source>
</evidence>
<gene>
    <name evidence="10" type="ORF">C7M71_028360</name>
</gene>